<dbReference type="Pfam" id="PF03372">
    <property type="entry name" value="Exo_endo_phos"/>
    <property type="match status" value="1"/>
</dbReference>
<dbReference type="EMBL" id="JAIBOA010000008">
    <property type="protein sequence ID" value="MBW8483655.1"/>
    <property type="molecule type" value="Genomic_DNA"/>
</dbReference>
<evidence type="ECO:0000313" key="3">
    <source>
        <dbReference type="EMBL" id="MBW8483655.1"/>
    </source>
</evidence>
<keyword evidence="3" id="KW-0378">Hydrolase</keyword>
<evidence type="ECO:0000259" key="2">
    <source>
        <dbReference type="Pfam" id="PF03372"/>
    </source>
</evidence>
<dbReference type="SUPFAM" id="SSF56219">
    <property type="entry name" value="DNase I-like"/>
    <property type="match status" value="1"/>
</dbReference>
<organism evidence="3 4">
    <name type="scientific">Actinomadura parmotrematis</name>
    <dbReference type="NCBI Taxonomy" id="2864039"/>
    <lineage>
        <taxon>Bacteria</taxon>
        <taxon>Bacillati</taxon>
        <taxon>Actinomycetota</taxon>
        <taxon>Actinomycetes</taxon>
        <taxon>Streptosporangiales</taxon>
        <taxon>Thermomonosporaceae</taxon>
        <taxon>Actinomadura</taxon>
    </lineage>
</organism>
<sequence>MLTAAAALAVAALLAGHRLVPGDAGTLLDTGLPWLGAAVPVLALAAALRRAPLAGAAVAVAAAVWAALFGTAFLPASPSGGRYDLRAMSQNMYAANPVPARTAARLIADRPDLLALQEIRAGASTARLDAAYPHRVVRGTVGLWSRLPITSSGPVDLGLGWPRALRAVVATGDGPLTVYVAHLGSARPGDTGERDATMDRLAARVRADASGRVLLLGDLNTATTDRKLGALVPALREAQGDAGSGLGFTWPSSFPLARPDHILYRGLDPVDAATARTPGSDHDAVRADFRF</sequence>
<proteinExistence type="predicted"/>
<accession>A0ABS7FTY5</accession>
<evidence type="ECO:0000313" key="4">
    <source>
        <dbReference type="Proteomes" id="UP000774570"/>
    </source>
</evidence>
<keyword evidence="4" id="KW-1185">Reference proteome</keyword>
<feature type="transmembrane region" description="Helical" evidence="1">
    <location>
        <begin position="55"/>
        <end position="76"/>
    </location>
</feature>
<dbReference type="InterPro" id="IPR036691">
    <property type="entry name" value="Endo/exonu/phosph_ase_sf"/>
</dbReference>
<feature type="transmembrane region" description="Helical" evidence="1">
    <location>
        <begin position="32"/>
        <end position="48"/>
    </location>
</feature>
<dbReference type="Proteomes" id="UP000774570">
    <property type="component" value="Unassembled WGS sequence"/>
</dbReference>
<keyword evidence="1" id="KW-0472">Membrane</keyword>
<keyword evidence="1" id="KW-1133">Transmembrane helix</keyword>
<keyword evidence="1" id="KW-0812">Transmembrane</keyword>
<dbReference type="InterPro" id="IPR005135">
    <property type="entry name" value="Endo/exonuclease/phosphatase"/>
</dbReference>
<gene>
    <name evidence="3" type="ORF">K1Y72_14810</name>
</gene>
<dbReference type="GO" id="GO:0004519">
    <property type="term" value="F:endonuclease activity"/>
    <property type="evidence" value="ECO:0007669"/>
    <property type="project" value="UniProtKB-KW"/>
</dbReference>
<feature type="domain" description="Endonuclease/exonuclease/phosphatase" evidence="2">
    <location>
        <begin position="88"/>
        <end position="282"/>
    </location>
</feature>
<protein>
    <submittedName>
        <fullName evidence="3">Endonuclease/exonuclease/phosphatase family protein</fullName>
    </submittedName>
</protein>
<name>A0ABS7FTY5_9ACTN</name>
<dbReference type="Gene3D" id="3.60.10.10">
    <property type="entry name" value="Endonuclease/exonuclease/phosphatase"/>
    <property type="match status" value="1"/>
</dbReference>
<evidence type="ECO:0000256" key="1">
    <source>
        <dbReference type="SAM" id="Phobius"/>
    </source>
</evidence>
<reference evidence="3 4" key="1">
    <citation type="submission" date="2021-07" db="EMBL/GenBank/DDBJ databases">
        <title>Actinomadura sp. PM05-2 isolated from lichen.</title>
        <authorList>
            <person name="Somphong A."/>
            <person name="Phongsopitanun W."/>
            <person name="Tanasupawat S."/>
            <person name="Peongsungnone V."/>
        </authorList>
    </citation>
    <scope>NUCLEOTIDE SEQUENCE [LARGE SCALE GENOMIC DNA]</scope>
    <source>
        <strain evidence="3 4">PM05-2</strain>
    </source>
</reference>
<keyword evidence="3" id="KW-0255">Endonuclease</keyword>
<comment type="caution">
    <text evidence="3">The sequence shown here is derived from an EMBL/GenBank/DDBJ whole genome shotgun (WGS) entry which is preliminary data.</text>
</comment>
<keyword evidence="3" id="KW-0540">Nuclease</keyword>